<accession>W7TJC8</accession>
<reference evidence="10 11" key="1">
    <citation type="journal article" date="2014" name="Mol. Plant">
        <title>Chromosome Scale Genome Assembly and Transcriptome Profiling of Nannochloropsis gaditana in Nitrogen Depletion.</title>
        <authorList>
            <person name="Corteggiani Carpinelli E."/>
            <person name="Telatin A."/>
            <person name="Vitulo N."/>
            <person name="Forcato C."/>
            <person name="D'Angelo M."/>
            <person name="Schiavon R."/>
            <person name="Vezzi A."/>
            <person name="Giacometti G.M."/>
            <person name="Morosinotto T."/>
            <person name="Valle G."/>
        </authorList>
    </citation>
    <scope>NUCLEOTIDE SEQUENCE [LARGE SCALE GENOMIC DNA]</scope>
    <source>
        <strain evidence="10 11">B-31</strain>
    </source>
</reference>
<dbReference type="GO" id="GO:0005524">
    <property type="term" value="F:ATP binding"/>
    <property type="evidence" value="ECO:0007669"/>
    <property type="project" value="UniProtKB-KW"/>
</dbReference>
<proteinExistence type="inferred from homology"/>
<gene>
    <name evidence="10" type="ORF">Naga_100121g5</name>
</gene>
<feature type="domain" description="GDP-fucose pyrophosphorylase" evidence="8">
    <location>
        <begin position="102"/>
        <end position="605"/>
    </location>
</feature>
<keyword evidence="1" id="KW-0808">Transferase</keyword>
<feature type="domain" description="GHMP kinase C-terminal" evidence="9">
    <location>
        <begin position="1241"/>
        <end position="1317"/>
    </location>
</feature>
<dbReference type="SUPFAM" id="SSF54211">
    <property type="entry name" value="Ribosomal protein S5 domain 2-like"/>
    <property type="match status" value="1"/>
</dbReference>
<feature type="coiled-coil region" evidence="6">
    <location>
        <begin position="822"/>
        <end position="849"/>
    </location>
</feature>
<evidence type="ECO:0000256" key="2">
    <source>
        <dbReference type="ARBA" id="ARBA00022741"/>
    </source>
</evidence>
<dbReference type="GO" id="GO:0050201">
    <property type="term" value="F:fucokinase activity"/>
    <property type="evidence" value="ECO:0007669"/>
    <property type="project" value="TreeGrafter"/>
</dbReference>
<dbReference type="InterPro" id="IPR012887">
    <property type="entry name" value="GDP_fucose_pyrophosphorylase"/>
</dbReference>
<keyword evidence="4" id="KW-0067">ATP-binding</keyword>
<keyword evidence="3 10" id="KW-0418">Kinase</keyword>
<dbReference type="InterPro" id="IPR006204">
    <property type="entry name" value="GHMP_kinase_N_dom"/>
</dbReference>
<dbReference type="InterPro" id="IPR052203">
    <property type="entry name" value="GHMP_Kinase-Related"/>
</dbReference>
<comment type="similarity">
    <text evidence="5">Belongs to the GHMP kinase family.</text>
</comment>
<dbReference type="PANTHER" id="PTHR32463:SF0">
    <property type="entry name" value="L-FUCOSE KINASE"/>
    <property type="match status" value="1"/>
</dbReference>
<dbReference type="Pfam" id="PF08544">
    <property type="entry name" value="GHMP_kinases_C"/>
    <property type="match status" value="1"/>
</dbReference>
<keyword evidence="2" id="KW-0547">Nucleotide-binding</keyword>
<dbReference type="PRINTS" id="PR00959">
    <property type="entry name" value="MEVGALKINASE"/>
</dbReference>
<organism evidence="10 11">
    <name type="scientific">Nannochloropsis gaditana</name>
    <dbReference type="NCBI Taxonomy" id="72520"/>
    <lineage>
        <taxon>Eukaryota</taxon>
        <taxon>Sar</taxon>
        <taxon>Stramenopiles</taxon>
        <taxon>Ochrophyta</taxon>
        <taxon>Eustigmatophyceae</taxon>
        <taxon>Eustigmatales</taxon>
        <taxon>Monodopsidaceae</taxon>
        <taxon>Nannochloropsis</taxon>
    </lineage>
</organism>
<protein>
    <submittedName>
        <fullName evidence="10">L-fucose kinase</fullName>
    </submittedName>
</protein>
<evidence type="ECO:0000256" key="5">
    <source>
        <dbReference type="ARBA" id="ARBA00038121"/>
    </source>
</evidence>
<evidence type="ECO:0000259" key="8">
    <source>
        <dbReference type="Pfam" id="PF07959"/>
    </source>
</evidence>
<dbReference type="SUPFAM" id="SSF55060">
    <property type="entry name" value="GHMP Kinase, C-terminal domain"/>
    <property type="match status" value="1"/>
</dbReference>
<evidence type="ECO:0000256" key="4">
    <source>
        <dbReference type="ARBA" id="ARBA00022840"/>
    </source>
</evidence>
<dbReference type="EMBL" id="AZIL01000701">
    <property type="protein sequence ID" value="EWM26172.1"/>
    <property type="molecule type" value="Genomic_DNA"/>
</dbReference>
<dbReference type="OrthoDB" id="271303at2759"/>
<evidence type="ECO:0000313" key="10">
    <source>
        <dbReference type="EMBL" id="EWM26172.1"/>
    </source>
</evidence>
<keyword evidence="11" id="KW-1185">Reference proteome</keyword>
<dbReference type="Proteomes" id="UP000019335">
    <property type="component" value="Chromosome 9"/>
</dbReference>
<evidence type="ECO:0000259" key="9">
    <source>
        <dbReference type="Pfam" id="PF08544"/>
    </source>
</evidence>
<evidence type="ECO:0000256" key="1">
    <source>
        <dbReference type="ARBA" id="ARBA00022679"/>
    </source>
</evidence>
<evidence type="ECO:0000259" key="7">
    <source>
        <dbReference type="Pfam" id="PF00288"/>
    </source>
</evidence>
<keyword evidence="6" id="KW-0175">Coiled coil</keyword>
<feature type="domain" description="GHMP kinase N-terminal" evidence="7">
    <location>
        <begin position="1087"/>
        <end position="1164"/>
    </location>
</feature>
<comment type="caution">
    <text evidence="10">The sequence shown here is derived from an EMBL/GenBank/DDBJ whole genome shotgun (WGS) entry which is preliminary data.</text>
</comment>
<dbReference type="InterPro" id="IPR020568">
    <property type="entry name" value="Ribosomal_Su5_D2-typ_SF"/>
</dbReference>
<evidence type="ECO:0000256" key="6">
    <source>
        <dbReference type="SAM" id="Coils"/>
    </source>
</evidence>
<evidence type="ECO:0000313" key="11">
    <source>
        <dbReference type="Proteomes" id="UP000019335"/>
    </source>
</evidence>
<dbReference type="Pfam" id="PF07959">
    <property type="entry name" value="Fucose_pyrophosphorylase"/>
    <property type="match status" value="1"/>
</dbReference>
<dbReference type="InterPro" id="IPR036554">
    <property type="entry name" value="GHMP_kinase_C_sf"/>
</dbReference>
<evidence type="ECO:0000256" key="3">
    <source>
        <dbReference type="ARBA" id="ARBA00022777"/>
    </source>
</evidence>
<dbReference type="InterPro" id="IPR013750">
    <property type="entry name" value="GHMP_kinase_C_dom"/>
</dbReference>
<name>W7TJC8_9STRA</name>
<dbReference type="Gene3D" id="3.30.230.120">
    <property type="match status" value="2"/>
</dbReference>
<dbReference type="Pfam" id="PF00288">
    <property type="entry name" value="GHMP_kinases_N"/>
    <property type="match status" value="1"/>
</dbReference>
<dbReference type="PANTHER" id="PTHR32463">
    <property type="entry name" value="L-FUCOSE KINASE"/>
    <property type="match status" value="1"/>
</dbReference>
<sequence length="1352" mass="145413">MPRIPFPFPVVVVTAPTERSAEAYQEELQARLSKRYFAVCPGLNNDESSKEENEQELILLAVADPLGKRVGSGGGTLNALVHVHSYLQVHHFVSSAGQWPAILMVHSGGDSQRSPTNSVCGKAWSCLNSHRKEDGGSNTPIDLLLEQFTQLFAGGVPSGALVVASSDVLLVLPPWPVDWASQRGVVGLAASVPAALGPNHGVYVTATSAIACARRGRDVEERSEDRKVMTQRVMQYLQKASLVDLTAKGAVSTEGNVLIDTGVLFFCPQITRELMSLPKAHAVFRRCCSRGETEGGTAEGRVEAALRLELYTDMLLALSDGLGQDRASYVGMDGASSEKEAVERAGQGPGAVSALREARGVLWDCLGRWPFSALAPRGALFGHLGTTQELQAMMTLKMTPFSSAFRLARRVCCVVEGEEKDSAGAQSGEEAYKKKEGAVVLNSILTPSGGLCLGDGSIVEHSVVEGESRLEVGAGTLVSGLCHAPAQQAKICIGPGVVVQEVRLGAAEGTGQPGRPLASPYVVSVLSLHDNVKATYGKEPQAGVWNRPWGVVLDMLQVDAGVIWPHSRLPVDSNVSTTKGISAVKDSDFQPRPRTLWHACLFPAVGEAGAPARGTGCRGAWYWQQAYASQGKIPSREAVVAWRQARRLSLSDILAQAEPRAEFRWRRALEARILTRTTRETSHGEGELKGASLAKSARRDIETADGRLVLKAPGRLEGDGRRNLVLESLKEALRTGPSLEDLHTKPLDAIWRDGLPSYEEKLWLVVALEEWAEDQVLNRAEGAKGSDVRKAKEDSAVDAGRLSRSGWCAGDEDPLSVLASTCALLARVLEALAQQIDTVEEEDKEINGTEQTVYNAQWTQAVLQLTVGGTGAVESRREAFKEMRAMRVAWMAGEKWRVREVAAHYDKTTFALIKRQVASVHRAVSCGSASKVQVGRSVVAEAPARIDLSGGWSDTPPISFELGGEVTNLAVQLKGQRPIGARVTILKDHVLVLQARQADGDVTERVCRTMADLREGKDEDGKGQEGQAAKMDKKFAACPTALVRWCLVYFGVLPNEGERSFTQIDQSCHDQAEADGASRGKERLSTLLAQHVGGGLRVETWSMLPTGSGLGTSSILVGTVLAALGRACGRAYSVCALNHAVLEVEQLMDVGGGWQDQVGGLVGGAKRAYSAPGLPLRVKYETLPLCPAVRARWERHLLLIYTGRARLASNIVRSVVRRYYAQSPEVLVTLQGLVHGARSAADALQEGDVKALGKCLNNYRKQKLTMAPSSEPEHVRRLIKILETRALGMVTCGAGGGGFLLMLTRLPDDADKVQNIVEGHHIDAYVATLNIDEEGLRIRVEEAFGLLGVGGA</sequence>
<dbReference type="GO" id="GO:0042352">
    <property type="term" value="P:GDP-L-fucose salvage"/>
    <property type="evidence" value="ECO:0007669"/>
    <property type="project" value="TreeGrafter"/>
</dbReference>